<evidence type="ECO:0000313" key="7">
    <source>
        <dbReference type="EMBL" id="CAH9052355.1"/>
    </source>
</evidence>
<dbReference type="GO" id="GO:0030313">
    <property type="term" value="C:cell envelope"/>
    <property type="evidence" value="ECO:0007669"/>
    <property type="project" value="UniProtKB-SubCell"/>
</dbReference>
<dbReference type="EMBL" id="CAMAPD010000001">
    <property type="protein sequence ID" value="CAH9050319.1"/>
    <property type="molecule type" value="Genomic_DNA"/>
</dbReference>
<gene>
    <name evidence="7" type="ORF">PSECIP111854_00951</name>
    <name evidence="6" type="ORF">PSECIP111951_00168</name>
</gene>
<dbReference type="Gene3D" id="2.40.50.100">
    <property type="match status" value="1"/>
</dbReference>
<reference evidence="7 9" key="1">
    <citation type="submission" date="2022-07" db="EMBL/GenBank/DDBJ databases">
        <authorList>
            <person name="Criscuolo A."/>
        </authorList>
    </citation>
    <scope>NUCLEOTIDE SEQUENCE</scope>
    <source>
        <strain evidence="9">CIP 111951</strain>
        <strain evidence="7">CIP111854</strain>
        <strain evidence="6">CIP111951</strain>
    </source>
</reference>
<comment type="subcellular location">
    <subcellularLocation>
        <location evidence="1">Cell envelope</location>
    </subcellularLocation>
</comment>
<accession>A0A9W4VNR8</accession>
<evidence type="ECO:0000313" key="6">
    <source>
        <dbReference type="EMBL" id="CAH9050319.1"/>
    </source>
</evidence>
<dbReference type="AlphaFoldDB" id="A0A9W4VNR8"/>
<evidence type="ECO:0000259" key="5">
    <source>
        <dbReference type="Pfam" id="PF25967"/>
    </source>
</evidence>
<feature type="domain" description="Multidrug resistance protein MdtA-like C-terminal permuted SH3" evidence="5">
    <location>
        <begin position="356"/>
        <end position="404"/>
    </location>
</feature>
<sequence length="418" mass="46482">MDKKIQKRKSPKPIYILAGLAVVGYLLYNMLESSAGAVELEKSKLTLSKVFVGEFKDFVPLRGVVKPKETVFLDALEGGNVKAVLVHDGAYVEKGQALLSFNNTPLILNTMARDTAIVEQSNQLRTTLLNLDQETLSLREAILNTSYRITQLKQDIKRIEPLLDSSAVAKSKFEDAEKELAYNKNKLVLQQERLDLHNKLSAIQAKQIHSSIELLEQNRNQLQQARDSLVVRAPVGGFLTGFDITVGESKTSGERLGQIDVLGEQSSNYKIVAEVDEFYLSKVKKGQQGEALINNQSYILGVDKIYTQVKNNKFTVDLTFLGDAPSSVSNGQSIALDLTFQHKQNVLLLERGSFYDDTGGNWAFVVDESGTYATKQELKVGAINTQYIEVLNGLNAGQQVVISKYTNLSDRERINFKL</sequence>
<dbReference type="RefSeq" id="WP_261591374.1">
    <property type="nucleotide sequence ID" value="NZ_CAMAPC010000003.1"/>
</dbReference>
<dbReference type="PANTHER" id="PTHR32347">
    <property type="entry name" value="EFFLUX SYSTEM COMPONENT YKNX-RELATED"/>
    <property type="match status" value="1"/>
</dbReference>
<dbReference type="EMBL" id="CAMAPC010000003">
    <property type="protein sequence ID" value="CAH9052355.1"/>
    <property type="molecule type" value="Genomic_DNA"/>
</dbReference>
<evidence type="ECO:0000256" key="2">
    <source>
        <dbReference type="ARBA" id="ARBA00023054"/>
    </source>
</evidence>
<dbReference type="InterPro" id="IPR058627">
    <property type="entry name" value="MdtA-like_C"/>
</dbReference>
<keyword evidence="8" id="KW-1185">Reference proteome</keyword>
<evidence type="ECO:0000313" key="9">
    <source>
        <dbReference type="Proteomes" id="UP001152485"/>
    </source>
</evidence>
<dbReference type="Pfam" id="PF25967">
    <property type="entry name" value="RND-MFP_C"/>
    <property type="match status" value="1"/>
</dbReference>
<keyword evidence="4" id="KW-0812">Transmembrane</keyword>
<name>A0A9W4VNR8_9GAMM</name>
<feature type="coiled-coil region" evidence="3">
    <location>
        <begin position="205"/>
        <end position="232"/>
    </location>
</feature>
<organism evidence="7 8">
    <name type="scientific">Pseudoalteromonas holothuriae</name>
    <dbReference type="NCBI Taxonomy" id="2963714"/>
    <lineage>
        <taxon>Bacteria</taxon>
        <taxon>Pseudomonadati</taxon>
        <taxon>Pseudomonadota</taxon>
        <taxon>Gammaproteobacteria</taxon>
        <taxon>Alteromonadales</taxon>
        <taxon>Pseudoalteromonadaceae</taxon>
        <taxon>Pseudoalteromonas</taxon>
    </lineage>
</organism>
<dbReference type="Proteomes" id="UP001152467">
    <property type="component" value="Unassembled WGS sequence"/>
</dbReference>
<feature type="transmembrane region" description="Helical" evidence="4">
    <location>
        <begin position="12"/>
        <end position="31"/>
    </location>
</feature>
<evidence type="ECO:0000313" key="8">
    <source>
        <dbReference type="Proteomes" id="UP001152467"/>
    </source>
</evidence>
<dbReference type="Proteomes" id="UP001152485">
    <property type="component" value="Unassembled WGS sequence"/>
</dbReference>
<dbReference type="Gene3D" id="1.10.287.470">
    <property type="entry name" value="Helix hairpin bin"/>
    <property type="match status" value="1"/>
</dbReference>
<evidence type="ECO:0000256" key="3">
    <source>
        <dbReference type="SAM" id="Coils"/>
    </source>
</evidence>
<dbReference type="InterPro" id="IPR050465">
    <property type="entry name" value="UPF0194_transport"/>
</dbReference>
<keyword evidence="4" id="KW-1133">Transmembrane helix</keyword>
<protein>
    <recommendedName>
        <fullName evidence="5">Multidrug resistance protein MdtA-like C-terminal permuted SH3 domain-containing protein</fullName>
    </recommendedName>
</protein>
<proteinExistence type="predicted"/>
<dbReference type="PANTHER" id="PTHR32347:SF23">
    <property type="entry name" value="BLL5650 PROTEIN"/>
    <property type="match status" value="1"/>
</dbReference>
<evidence type="ECO:0000256" key="4">
    <source>
        <dbReference type="SAM" id="Phobius"/>
    </source>
</evidence>
<dbReference type="Gene3D" id="2.40.420.20">
    <property type="match status" value="1"/>
</dbReference>
<comment type="caution">
    <text evidence="7">The sequence shown here is derived from an EMBL/GenBank/DDBJ whole genome shotgun (WGS) entry which is preliminary data.</text>
</comment>
<keyword evidence="4" id="KW-0472">Membrane</keyword>
<evidence type="ECO:0000256" key="1">
    <source>
        <dbReference type="ARBA" id="ARBA00004196"/>
    </source>
</evidence>
<keyword evidence="2 3" id="KW-0175">Coiled coil</keyword>